<comment type="caution">
    <text evidence="11">The sequence shown here is derived from an EMBL/GenBank/DDBJ whole genome shotgun (WGS) entry which is preliminary data.</text>
</comment>
<keyword evidence="6" id="KW-0067">ATP-binding</keyword>
<evidence type="ECO:0008006" key="13">
    <source>
        <dbReference type="Google" id="ProtNLM"/>
    </source>
</evidence>
<proteinExistence type="predicted"/>
<dbReference type="CDD" id="cd18795">
    <property type="entry name" value="SF2_C_Ski2"/>
    <property type="match status" value="1"/>
</dbReference>
<keyword evidence="2" id="KW-0963">Cytoplasm</keyword>
<dbReference type="FunFam" id="3.40.50.300:FF:000354">
    <property type="entry name" value="ATP-dependent RNA helicase SKI2"/>
    <property type="match status" value="1"/>
</dbReference>
<dbReference type="InterPro" id="IPR014001">
    <property type="entry name" value="Helicase_ATP-bd"/>
</dbReference>
<evidence type="ECO:0000256" key="4">
    <source>
        <dbReference type="ARBA" id="ARBA00022801"/>
    </source>
</evidence>
<dbReference type="InterPro" id="IPR012961">
    <property type="entry name" value="Ski2/MTR4_C"/>
</dbReference>
<comment type="subcellular location">
    <subcellularLocation>
        <location evidence="1">Cytoplasm</location>
    </subcellularLocation>
</comment>
<dbReference type="InterPro" id="IPR011545">
    <property type="entry name" value="DEAD/DEAH_box_helicase_dom"/>
</dbReference>
<dbReference type="Gene3D" id="1.10.3380.30">
    <property type="match status" value="2"/>
</dbReference>
<dbReference type="InterPro" id="IPR027417">
    <property type="entry name" value="P-loop_NTPase"/>
</dbReference>
<evidence type="ECO:0000259" key="10">
    <source>
        <dbReference type="PROSITE" id="PS51194"/>
    </source>
</evidence>
<dbReference type="Pfam" id="PF00270">
    <property type="entry name" value="DEAD"/>
    <property type="match status" value="1"/>
</dbReference>
<protein>
    <recommendedName>
        <fullName evidence="13">Antiviral helicase</fullName>
    </recommendedName>
</protein>
<dbReference type="EMBL" id="JALJOU010000055">
    <property type="protein sequence ID" value="KAK9827734.1"/>
    <property type="molecule type" value="Genomic_DNA"/>
</dbReference>
<evidence type="ECO:0000256" key="8">
    <source>
        <dbReference type="SAM" id="MobiDB-lite"/>
    </source>
</evidence>
<organism evidence="11 12">
    <name type="scientific">Elliptochloris bilobata</name>
    <dbReference type="NCBI Taxonomy" id="381761"/>
    <lineage>
        <taxon>Eukaryota</taxon>
        <taxon>Viridiplantae</taxon>
        <taxon>Chlorophyta</taxon>
        <taxon>core chlorophytes</taxon>
        <taxon>Trebouxiophyceae</taxon>
        <taxon>Trebouxiophyceae incertae sedis</taxon>
        <taxon>Elliptochloris clade</taxon>
        <taxon>Elliptochloris</taxon>
    </lineage>
</organism>
<name>A0AAW1R1M1_9CHLO</name>
<keyword evidence="4" id="KW-0378">Hydrolase</keyword>
<evidence type="ECO:0000256" key="6">
    <source>
        <dbReference type="ARBA" id="ARBA00022840"/>
    </source>
</evidence>
<dbReference type="GO" id="GO:0070478">
    <property type="term" value="P:nuclear-transcribed mRNA catabolic process, 3'-5' exonucleolytic nonsense-mediated decay"/>
    <property type="evidence" value="ECO:0007669"/>
    <property type="project" value="TreeGrafter"/>
</dbReference>
<dbReference type="GO" id="GO:0003723">
    <property type="term" value="F:RNA binding"/>
    <property type="evidence" value="ECO:0007669"/>
    <property type="project" value="UniProtKB-KW"/>
</dbReference>
<dbReference type="SMART" id="SM00487">
    <property type="entry name" value="DEXDc"/>
    <property type="match status" value="1"/>
</dbReference>
<keyword evidence="3" id="KW-0547">Nucleotide-binding</keyword>
<dbReference type="SMART" id="SM00490">
    <property type="entry name" value="HELICc"/>
    <property type="match status" value="1"/>
</dbReference>
<dbReference type="GO" id="GO:0055087">
    <property type="term" value="C:Ski complex"/>
    <property type="evidence" value="ECO:0007669"/>
    <property type="project" value="TreeGrafter"/>
</dbReference>
<dbReference type="Pfam" id="PF21408">
    <property type="entry name" value="MTR4-like_stalk"/>
    <property type="match status" value="1"/>
</dbReference>
<keyword evidence="5" id="KW-0347">Helicase</keyword>
<feature type="compositionally biased region" description="Gly residues" evidence="8">
    <location>
        <begin position="556"/>
        <end position="593"/>
    </location>
</feature>
<feature type="region of interest" description="Disordered" evidence="8">
    <location>
        <begin position="951"/>
        <end position="1018"/>
    </location>
</feature>
<dbReference type="PROSITE" id="PS51192">
    <property type="entry name" value="HELICASE_ATP_BIND_1"/>
    <property type="match status" value="1"/>
</dbReference>
<keyword evidence="12" id="KW-1185">Reference proteome</keyword>
<dbReference type="FunFam" id="1.10.3380.30:FF:000001">
    <property type="entry name" value="Ski2 ATP-dependent RNA helicase"/>
    <property type="match status" value="1"/>
</dbReference>
<dbReference type="GO" id="GO:0005524">
    <property type="term" value="F:ATP binding"/>
    <property type="evidence" value="ECO:0007669"/>
    <property type="project" value="UniProtKB-KW"/>
</dbReference>
<evidence type="ECO:0000256" key="5">
    <source>
        <dbReference type="ARBA" id="ARBA00022806"/>
    </source>
</evidence>
<dbReference type="PANTHER" id="PTHR12131:SF24">
    <property type="entry name" value="DEXH-BOX ATP-DEPENDENT RNA HELICASE DEXH11"/>
    <property type="match status" value="1"/>
</dbReference>
<evidence type="ECO:0000256" key="1">
    <source>
        <dbReference type="ARBA" id="ARBA00004496"/>
    </source>
</evidence>
<evidence type="ECO:0000256" key="7">
    <source>
        <dbReference type="ARBA" id="ARBA00022884"/>
    </source>
</evidence>
<dbReference type="InterPro" id="IPR050699">
    <property type="entry name" value="RNA-DNA_Helicase"/>
</dbReference>
<dbReference type="InterPro" id="IPR025696">
    <property type="entry name" value="Beta-barrel_MTR4"/>
</dbReference>
<dbReference type="Pfam" id="PF08148">
    <property type="entry name" value="DSHCT"/>
    <property type="match status" value="1"/>
</dbReference>
<sequence length="1354" mass="143740">MLPVQPPFHWCVGADGTIALQCGEGDDLPPLSLGLPLPRKTPEDARKELEDEFLTYRLEGEAGDVAKCGHLVITTCVGPLLRLEPFAPSTTVESILPDEDGRIGYRVVPAQEAEAGSLLRRPHAAQASREYMRGSLGSLPFAPGGEELEATTSATDRAAAEAASGAWLRELEEALAAGVPPPRACAPGLPHGAFGAWALPETGRPPGSGASPAAATLQTAGQAALGNGSVDPTAPSGAADVAELLDVDAVQAAGANILPPSPARLSGRAPAGAATVSPGRTMTLSQKPTLGSKAAAAGAEWAVRGGVRDLDAEFERLRPNLAHNFPFELDRFQKEAVVHLERGHSVFVAAHTSAGKTMVAEYALALAARHCTRAIYTSPIKTISNQKFRDFTSQFEVGLLTGDASIKPEAAALIMTTEILRSMLYKGADVIRDVEWVIFDEVHYVNDAERGVVWEEVIIMLPAHVNLILLSATVPNVMEFAGWVGRTKRKVLYVTGTTKRPVPLEHSLYFAGQLYPICRGDTFLPEGAAQARLARKKKIAVPETRRDEKRARPTGRGDGGPGAGRGRGASHGRGGGGGGSAAGRAGGGRGGGANSNSGLRSERSAWTELINDLKKKTLLPMVCFCFSKKRVDLLADNLSGLDLTSAAEKAEVHLFCDRSLARLRGGDRELPQILRVRAMLKRGLGVHHAGLLPIVKEVVEMLFCRGLIKVLFSTETFAMGVNAPARTVIFQSLRKHDGTAFRTLLAGEYTQMAGRAGRRGLDKVGTVIVACWEDIPDEGELRRLLTGRATQLESRFRLTYSMILNLLRVEDLKVEDMLKRSFAEFHAQRAAPEAREALAAGKAALAALRARPWPASRRGTPRAEVERYWALTQRIEALDALLQDATLATRGAQQALVPGRVVLIRHRASGLSELGAVCGAPAAGGSRSAGLAGSSGGSAAAGRQYYVLSLPRPSPQRDEAGGEGPAGAWPANGAGAAAAPPTASGAGGDFEAPPGFVLRVDRSGTGAGPGPLPRRGEVGGVPFTLQEVAAGDIEAICRARLKADAAAALDAGDRQAAAAVVRGLQRVAEEAEASEAGDPPVLDPVADLKLHQLELVETIHERQALLQERAALPCHREPALGEMFAAVRSEALLSARLNALTHQLSDASLAQMPEFRQRVEVLRRLGYIAQDNTVQLKGRVACEMNSGDELVATELIFAGVLAELAPEEAVALLSALVFQEKSEIEAAPPTEALAEACQHAAALAWQAGQAQQDCGLDILPDEFVRSTLRFGLVEVVYEWAKGTPFKDICELTDVMEGSIVRAVVRLDETCREFRDAARVMGNVALFQQMEAAQAAIKRDVVPLNKDTMGYRDAS</sequence>
<reference evidence="11 12" key="1">
    <citation type="journal article" date="2024" name="Nat. Commun.">
        <title>Phylogenomics reveals the evolutionary origins of lichenization in chlorophyte algae.</title>
        <authorList>
            <person name="Puginier C."/>
            <person name="Libourel C."/>
            <person name="Otte J."/>
            <person name="Skaloud P."/>
            <person name="Haon M."/>
            <person name="Grisel S."/>
            <person name="Petersen M."/>
            <person name="Berrin J.G."/>
            <person name="Delaux P.M."/>
            <person name="Dal Grande F."/>
            <person name="Keller J."/>
        </authorList>
    </citation>
    <scope>NUCLEOTIDE SEQUENCE [LARGE SCALE GENOMIC DNA]</scope>
    <source>
        <strain evidence="11 12">SAG 245.80</strain>
    </source>
</reference>
<dbReference type="Pfam" id="PF13234">
    <property type="entry name" value="MTR4_beta-barrel"/>
    <property type="match status" value="1"/>
</dbReference>
<dbReference type="InterPro" id="IPR001650">
    <property type="entry name" value="Helicase_C-like"/>
</dbReference>
<evidence type="ECO:0000256" key="3">
    <source>
        <dbReference type="ARBA" id="ARBA00022741"/>
    </source>
</evidence>
<dbReference type="SMART" id="SM01142">
    <property type="entry name" value="DSHCT"/>
    <property type="match status" value="1"/>
</dbReference>
<dbReference type="GO" id="GO:0016787">
    <property type="term" value="F:hydrolase activity"/>
    <property type="evidence" value="ECO:0007669"/>
    <property type="project" value="UniProtKB-KW"/>
</dbReference>
<keyword evidence="7" id="KW-0694">RNA-binding</keyword>
<dbReference type="PANTHER" id="PTHR12131">
    <property type="entry name" value="ATP-DEPENDENT RNA AND DNA HELICASE"/>
    <property type="match status" value="1"/>
</dbReference>
<evidence type="ECO:0000313" key="11">
    <source>
        <dbReference type="EMBL" id="KAK9827734.1"/>
    </source>
</evidence>
<feature type="domain" description="Helicase ATP-binding" evidence="9">
    <location>
        <begin position="337"/>
        <end position="492"/>
    </location>
</feature>
<dbReference type="SUPFAM" id="SSF52540">
    <property type="entry name" value="P-loop containing nucleoside triphosphate hydrolases"/>
    <property type="match status" value="1"/>
</dbReference>
<evidence type="ECO:0000256" key="2">
    <source>
        <dbReference type="ARBA" id="ARBA00022490"/>
    </source>
</evidence>
<feature type="domain" description="Helicase C-terminal" evidence="10">
    <location>
        <begin position="605"/>
        <end position="807"/>
    </location>
</feature>
<gene>
    <name evidence="11" type="ORF">WJX81_007278</name>
</gene>
<dbReference type="PROSITE" id="PS51194">
    <property type="entry name" value="HELICASE_CTER"/>
    <property type="match status" value="1"/>
</dbReference>
<dbReference type="Gene3D" id="3.40.50.300">
    <property type="entry name" value="P-loop containing nucleotide triphosphate hydrolases"/>
    <property type="match status" value="2"/>
</dbReference>
<evidence type="ECO:0000259" key="9">
    <source>
        <dbReference type="PROSITE" id="PS51192"/>
    </source>
</evidence>
<dbReference type="GO" id="GO:0004386">
    <property type="term" value="F:helicase activity"/>
    <property type="evidence" value="ECO:0007669"/>
    <property type="project" value="UniProtKB-KW"/>
</dbReference>
<dbReference type="Pfam" id="PF00271">
    <property type="entry name" value="Helicase_C"/>
    <property type="match status" value="1"/>
</dbReference>
<accession>A0AAW1R1M1</accession>
<feature type="compositionally biased region" description="Low complexity" evidence="8">
    <location>
        <begin position="966"/>
        <end position="984"/>
    </location>
</feature>
<dbReference type="Proteomes" id="UP001445335">
    <property type="component" value="Unassembled WGS sequence"/>
</dbReference>
<dbReference type="InterPro" id="IPR048392">
    <property type="entry name" value="MTR4-like_stalk"/>
</dbReference>
<evidence type="ECO:0000313" key="12">
    <source>
        <dbReference type="Proteomes" id="UP001445335"/>
    </source>
</evidence>
<feature type="region of interest" description="Disordered" evidence="8">
    <location>
        <begin position="535"/>
        <end position="599"/>
    </location>
</feature>